<comment type="caution">
    <text evidence="1">The sequence shown here is derived from an EMBL/GenBank/DDBJ whole genome shotgun (WGS) entry which is preliminary data.</text>
</comment>
<dbReference type="PANTHER" id="PTHR31751">
    <property type="entry name" value="SI:CH211-108C17.2-RELATED-RELATED"/>
    <property type="match status" value="1"/>
</dbReference>
<organism evidence="1 2">
    <name type="scientific">Anguilla anguilla</name>
    <name type="common">European freshwater eel</name>
    <name type="synonym">Muraena anguilla</name>
    <dbReference type="NCBI Taxonomy" id="7936"/>
    <lineage>
        <taxon>Eukaryota</taxon>
        <taxon>Metazoa</taxon>
        <taxon>Chordata</taxon>
        <taxon>Craniata</taxon>
        <taxon>Vertebrata</taxon>
        <taxon>Euteleostomi</taxon>
        <taxon>Actinopterygii</taxon>
        <taxon>Neopterygii</taxon>
        <taxon>Teleostei</taxon>
        <taxon>Anguilliformes</taxon>
        <taxon>Anguillidae</taxon>
        <taxon>Anguilla</taxon>
    </lineage>
</organism>
<keyword evidence="2" id="KW-1185">Reference proteome</keyword>
<reference evidence="1" key="1">
    <citation type="submission" date="2021-01" db="EMBL/GenBank/DDBJ databases">
        <title>A chromosome-scale assembly of European eel, Anguilla anguilla.</title>
        <authorList>
            <person name="Henkel C."/>
            <person name="Jong-Raadsen S.A."/>
            <person name="Dufour S."/>
            <person name="Weltzien F.-A."/>
            <person name="Palstra A.P."/>
            <person name="Pelster B."/>
            <person name="Spaink H.P."/>
            <person name="Van Den Thillart G.E."/>
            <person name="Jansen H."/>
            <person name="Zahm M."/>
            <person name="Klopp C."/>
            <person name="Cedric C."/>
            <person name="Louis A."/>
            <person name="Berthelot C."/>
            <person name="Parey E."/>
            <person name="Roest Crollius H."/>
            <person name="Montfort J."/>
            <person name="Robinson-Rechavi M."/>
            <person name="Bucao C."/>
            <person name="Bouchez O."/>
            <person name="Gislard M."/>
            <person name="Lluch J."/>
            <person name="Milhes M."/>
            <person name="Lampietro C."/>
            <person name="Lopez Roques C."/>
            <person name="Donnadieu C."/>
            <person name="Braasch I."/>
            <person name="Desvignes T."/>
            <person name="Postlethwait J."/>
            <person name="Bobe J."/>
            <person name="Guiguen Y."/>
            <person name="Dirks R."/>
        </authorList>
    </citation>
    <scope>NUCLEOTIDE SEQUENCE</scope>
    <source>
        <strain evidence="1">Tag_6206</strain>
        <tissue evidence="1">Liver</tissue>
    </source>
</reference>
<dbReference type="EMBL" id="JAFIRN010000008">
    <property type="protein sequence ID" value="KAG5844320.1"/>
    <property type="molecule type" value="Genomic_DNA"/>
</dbReference>
<gene>
    <name evidence="1" type="ORF">ANANG_G00161230</name>
</gene>
<evidence type="ECO:0000313" key="1">
    <source>
        <dbReference type="EMBL" id="KAG5844320.1"/>
    </source>
</evidence>
<sequence>MYWSATTAASGKQTVAKWSSLINHMHNIHTHEDPFFPKCVHPDLSETHGNKWFQPGNATVYKVEKALLNKRILKYVEKLSPQHQTSALEAFHSVILRFAPKNVHFPFVGMLCRYVKVPGKLIL</sequence>
<accession>A0A9D3RV86</accession>
<dbReference type="AlphaFoldDB" id="A0A9D3RV86"/>
<dbReference type="PANTHER" id="PTHR31751:SF44">
    <property type="entry name" value="SI:CH211-211K8.4-RELATED"/>
    <property type="match status" value="1"/>
</dbReference>
<dbReference type="Proteomes" id="UP001044222">
    <property type="component" value="Chromosome 8"/>
</dbReference>
<name>A0A9D3RV86_ANGAN</name>
<protein>
    <submittedName>
        <fullName evidence="1">Uncharacterized protein</fullName>
    </submittedName>
</protein>
<proteinExistence type="predicted"/>
<evidence type="ECO:0000313" key="2">
    <source>
        <dbReference type="Proteomes" id="UP001044222"/>
    </source>
</evidence>